<evidence type="ECO:0000313" key="1">
    <source>
        <dbReference type="EMBL" id="KAK1861006.1"/>
    </source>
</evidence>
<comment type="caution">
    <text evidence="1">The sequence shown here is derived from an EMBL/GenBank/DDBJ whole genome shotgun (WGS) entry which is preliminary data.</text>
</comment>
<protein>
    <submittedName>
        <fullName evidence="1">Uncharacterized protein</fullName>
    </submittedName>
</protein>
<reference evidence="1" key="1">
    <citation type="submission" date="2019-11" db="EMBL/GenBank/DDBJ databases">
        <title>Nori genome reveals adaptations in red seaweeds to the harsh intertidal environment.</title>
        <authorList>
            <person name="Wang D."/>
            <person name="Mao Y."/>
        </authorList>
    </citation>
    <scope>NUCLEOTIDE SEQUENCE</scope>
    <source>
        <tissue evidence="1">Gametophyte</tissue>
    </source>
</reference>
<gene>
    <name evidence="1" type="ORF">I4F81_003592</name>
</gene>
<accession>A0ACC3BU71</accession>
<name>A0ACC3BU71_PYRYE</name>
<proteinExistence type="predicted"/>
<sequence length="340" mass="35189">MGGSPLLAVHCPADQASEDSGLRWASSPPRIGWAYLTERTPPCGRLSRGSQHGRRRPPRGGCRRRLAVAAGGGRSRYQPRGHSRCGPRQWGGGGGGGTLRSTRHGCRVTLFSAAAANADATAVAAATAAAAAVPVVTHRHISRRARRPLRQGAMVPPRPWGASAARPRHAVGRGARNPLHECRGGVLGMGVGRREKAGTVRQRKARQADALPALGMMVMSTAAAPLPPRLTPAPPPPRPSWQSPAYSCRCALKRGAAAAAAVGTTKPRWGWAAVHRYGTPTAATVAAAHTLPLPPPLLMHGGGIDCMSCASHGGWSAGRAGTWEGGGGSAVAVQRERAAK</sequence>
<evidence type="ECO:0000313" key="2">
    <source>
        <dbReference type="Proteomes" id="UP000798662"/>
    </source>
</evidence>
<dbReference type="Proteomes" id="UP000798662">
    <property type="component" value="Chromosome 1"/>
</dbReference>
<dbReference type="EMBL" id="CM020618">
    <property type="protein sequence ID" value="KAK1861006.1"/>
    <property type="molecule type" value="Genomic_DNA"/>
</dbReference>
<organism evidence="1 2">
    <name type="scientific">Pyropia yezoensis</name>
    <name type="common">Susabi-nori</name>
    <name type="synonym">Porphyra yezoensis</name>
    <dbReference type="NCBI Taxonomy" id="2788"/>
    <lineage>
        <taxon>Eukaryota</taxon>
        <taxon>Rhodophyta</taxon>
        <taxon>Bangiophyceae</taxon>
        <taxon>Bangiales</taxon>
        <taxon>Bangiaceae</taxon>
        <taxon>Pyropia</taxon>
    </lineage>
</organism>
<keyword evidence="2" id="KW-1185">Reference proteome</keyword>